<feature type="domain" description="DUF6863" evidence="3">
    <location>
        <begin position="1"/>
        <end position="120"/>
    </location>
</feature>
<comment type="caution">
    <text evidence="4">The sequence shown here is derived from an EMBL/GenBank/DDBJ whole genome shotgun (WGS) entry which is preliminary data.</text>
</comment>
<dbReference type="OrthoDB" id="5653286at2"/>
<reference evidence="4 5" key="1">
    <citation type="submission" date="2015-11" db="EMBL/GenBank/DDBJ databases">
        <title>Genomic analysis of 38 Legionella species identifies large and diverse effector repertoires.</title>
        <authorList>
            <person name="Burstein D."/>
            <person name="Amaro F."/>
            <person name="Zusman T."/>
            <person name="Lifshitz Z."/>
            <person name="Cohen O."/>
            <person name="Gilbert J.A."/>
            <person name="Pupko T."/>
            <person name="Shuman H.A."/>
            <person name="Segal G."/>
        </authorList>
    </citation>
    <scope>NUCLEOTIDE SEQUENCE [LARGE SCALE GENOMIC DNA]</scope>
    <source>
        <strain evidence="4 5">ATCC 43878</strain>
    </source>
</reference>
<feature type="compositionally biased region" description="Basic and acidic residues" evidence="1">
    <location>
        <begin position="308"/>
        <end position="320"/>
    </location>
</feature>
<accession>A0A0W0SE46</accession>
<dbReference type="InterPro" id="IPR049002">
    <property type="entry name" value="Stv"/>
</dbReference>
<gene>
    <name evidence="4" type="ORF">Lbru_2175</name>
</gene>
<dbReference type="RefSeq" id="WP_058442160.1">
    <property type="nucleotide sequence ID" value="NZ_CAAAHU010000005.1"/>
</dbReference>
<dbReference type="PATRIC" id="fig|29422.6.peg.2320"/>
<evidence type="ECO:0000259" key="2">
    <source>
        <dbReference type="Pfam" id="PF21527"/>
    </source>
</evidence>
<dbReference type="InterPro" id="IPR049196">
    <property type="entry name" value="DUF6863"/>
</dbReference>
<name>A0A0W0SE46_9GAMM</name>
<dbReference type="EMBL" id="LNXV01000029">
    <property type="protein sequence ID" value="KTC81655.1"/>
    <property type="molecule type" value="Genomic_DNA"/>
</dbReference>
<evidence type="ECO:0000313" key="4">
    <source>
        <dbReference type="EMBL" id="KTC81655.1"/>
    </source>
</evidence>
<organism evidence="4 5">
    <name type="scientific">Legionella brunensis</name>
    <dbReference type="NCBI Taxonomy" id="29422"/>
    <lineage>
        <taxon>Bacteria</taxon>
        <taxon>Pseudomonadati</taxon>
        <taxon>Pseudomonadota</taxon>
        <taxon>Gammaproteobacteria</taxon>
        <taxon>Legionellales</taxon>
        <taxon>Legionellaceae</taxon>
        <taxon>Legionella</taxon>
    </lineage>
</organism>
<protein>
    <submittedName>
        <fullName evidence="4">Uncharacterized protein</fullName>
    </submittedName>
</protein>
<keyword evidence="5" id="KW-1185">Reference proteome</keyword>
<evidence type="ECO:0000259" key="3">
    <source>
        <dbReference type="Pfam" id="PF21727"/>
    </source>
</evidence>
<dbReference type="Proteomes" id="UP000054742">
    <property type="component" value="Unassembled WGS sequence"/>
</dbReference>
<dbReference type="Pfam" id="PF21527">
    <property type="entry name" value="Stv"/>
    <property type="match status" value="1"/>
</dbReference>
<proteinExistence type="predicted"/>
<evidence type="ECO:0000313" key="5">
    <source>
        <dbReference type="Proteomes" id="UP000054742"/>
    </source>
</evidence>
<dbReference type="AlphaFoldDB" id="A0A0W0SE46"/>
<evidence type="ECO:0000256" key="1">
    <source>
        <dbReference type="SAM" id="MobiDB-lite"/>
    </source>
</evidence>
<dbReference type="Pfam" id="PF21727">
    <property type="entry name" value="DUF6863"/>
    <property type="match status" value="1"/>
</dbReference>
<feature type="region of interest" description="Disordered" evidence="1">
    <location>
        <begin position="298"/>
        <end position="336"/>
    </location>
</feature>
<feature type="domain" description="Putative adhesin Stv" evidence="2">
    <location>
        <begin position="126"/>
        <end position="271"/>
    </location>
</feature>
<sequence length="336" mass="39459">MKINAPAFELLAIFEKELRKKESIRYNFSQDVDPNSHIRLEQDESVEYYAWKIAGVFIKSPRRFNYDISLNWQIRETYRILNTALASSNVSEKVKQDLLALKTKLEETPYLKTLLFYIDQGITPTQLVISGHGVWYDSDGVVDLKKYDSTVMLISGMGASLSNELAKDIENNQFNPEEVVVVKKDNDTEPVSHINAYPRFFNRLTPVTEVPDFCLVDDKESLPKPRVIEPYTMRVFYDLKIHNTKRNYFRLSNVLERFNGTSRLFAWSGCTGVRDDDENKSGEFFGYRWSNKEEVRSRKRKLQEKEEDMNKRQKTDHTEEGNNTQEEDCSWQRTYY</sequence>